<keyword evidence="1" id="KW-0812">Transmembrane</keyword>
<keyword evidence="1" id="KW-1133">Transmembrane helix</keyword>
<protein>
    <submittedName>
        <fullName evidence="2">Uncharacterized protein</fullName>
    </submittedName>
</protein>
<accession>A0A0E9P5Q6</accession>
<evidence type="ECO:0000256" key="1">
    <source>
        <dbReference type="SAM" id="Phobius"/>
    </source>
</evidence>
<feature type="transmembrane region" description="Helical" evidence="1">
    <location>
        <begin position="21"/>
        <end position="43"/>
    </location>
</feature>
<dbReference type="EMBL" id="GBXM01108925">
    <property type="protein sequence ID" value="JAG99651.1"/>
    <property type="molecule type" value="Transcribed_RNA"/>
</dbReference>
<dbReference type="AlphaFoldDB" id="A0A0E9P5Q6"/>
<reference evidence="2" key="2">
    <citation type="journal article" date="2015" name="Fish Shellfish Immunol.">
        <title>Early steps in the European eel (Anguilla anguilla)-Vibrio vulnificus interaction in the gills: Role of the RtxA13 toxin.</title>
        <authorList>
            <person name="Callol A."/>
            <person name="Pajuelo D."/>
            <person name="Ebbesson L."/>
            <person name="Teles M."/>
            <person name="MacKenzie S."/>
            <person name="Amaro C."/>
        </authorList>
    </citation>
    <scope>NUCLEOTIDE SEQUENCE</scope>
</reference>
<reference evidence="2" key="1">
    <citation type="submission" date="2014-11" db="EMBL/GenBank/DDBJ databases">
        <authorList>
            <person name="Amaro Gonzalez C."/>
        </authorList>
    </citation>
    <scope>NUCLEOTIDE SEQUENCE</scope>
</reference>
<name>A0A0E9P5Q6_ANGAN</name>
<proteinExistence type="predicted"/>
<organism evidence="2">
    <name type="scientific">Anguilla anguilla</name>
    <name type="common">European freshwater eel</name>
    <name type="synonym">Muraena anguilla</name>
    <dbReference type="NCBI Taxonomy" id="7936"/>
    <lineage>
        <taxon>Eukaryota</taxon>
        <taxon>Metazoa</taxon>
        <taxon>Chordata</taxon>
        <taxon>Craniata</taxon>
        <taxon>Vertebrata</taxon>
        <taxon>Euteleostomi</taxon>
        <taxon>Actinopterygii</taxon>
        <taxon>Neopterygii</taxon>
        <taxon>Teleostei</taxon>
        <taxon>Anguilliformes</taxon>
        <taxon>Anguillidae</taxon>
        <taxon>Anguilla</taxon>
    </lineage>
</organism>
<keyword evidence="1" id="KW-0472">Membrane</keyword>
<sequence>MQSKCARELLKIAYSKKVFPLFILLVRFFNELVGFINVSVQYLNKN</sequence>
<evidence type="ECO:0000313" key="2">
    <source>
        <dbReference type="EMBL" id="JAG99651.1"/>
    </source>
</evidence>